<keyword evidence="2" id="KW-0285">Flavoprotein</keyword>
<sequence length="203" mass="22635">MKQYNANALTKQQNYKLLSGSIIPRPIAFVTTQDKDGRLNAAPFSFFNVVCSAPPMIMIATTRSEGRRKDTSLNIEDTASFVVHITDEETVEQINKTAAPIERTQNELDRTQLTCIESELIPVPGIEQAKIRMECKLDRIISLGDKQEGSDLIIGEVVMYHIDETVYIDDSKIDPQTLSPVARLAGNDYASLGKSFTLKRPTE</sequence>
<dbReference type="EMBL" id="MRZN01000004">
    <property type="protein sequence ID" value="PHK50292.1"/>
    <property type="molecule type" value="Genomic_DNA"/>
</dbReference>
<evidence type="ECO:0000313" key="8">
    <source>
        <dbReference type="Proteomes" id="UP000223828"/>
    </source>
</evidence>
<evidence type="ECO:0000313" key="6">
    <source>
        <dbReference type="EMBL" id="PHK50292.1"/>
    </source>
</evidence>
<evidence type="ECO:0000256" key="4">
    <source>
        <dbReference type="ARBA" id="ARBA00038054"/>
    </source>
</evidence>
<dbReference type="PANTHER" id="PTHR33798">
    <property type="entry name" value="FLAVOPROTEIN OXYGENASE"/>
    <property type="match status" value="1"/>
</dbReference>
<reference evidence="6" key="1">
    <citation type="journal article" date="2017" name="Appl. Environ. Microbiol.">
        <title>Staphylococcus edaphicus sp. nov., isolated in Antarctica, harbours mecC gene and genomic islands with suspected role in adaptation to extreme environment.</title>
        <authorList>
            <person name="Pantucek R."/>
            <person name="Sedlacek I."/>
            <person name="Indrakova A."/>
            <person name="Vrbovska V."/>
            <person name="Maslanova I."/>
            <person name="Kovarovic V."/>
            <person name="Svec P."/>
            <person name="Kralova S."/>
            <person name="Kristofova L."/>
            <person name="Keklakova J."/>
            <person name="Petras P."/>
            <person name="Doskar J."/>
        </authorList>
    </citation>
    <scope>NUCLEOTIDE SEQUENCE</scope>
    <source>
        <strain evidence="6">CCM 8730</strain>
    </source>
</reference>
<evidence type="ECO:0000259" key="5">
    <source>
        <dbReference type="SMART" id="SM00903"/>
    </source>
</evidence>
<dbReference type="OrthoDB" id="9794638at2"/>
<evidence type="ECO:0000256" key="1">
    <source>
        <dbReference type="ARBA" id="ARBA00001917"/>
    </source>
</evidence>
<dbReference type="GO" id="GO:0016646">
    <property type="term" value="F:oxidoreductase activity, acting on the CH-NH group of donors, NAD or NADP as acceptor"/>
    <property type="evidence" value="ECO:0007669"/>
    <property type="project" value="UniProtKB-ARBA"/>
</dbReference>
<dbReference type="SMART" id="SM00903">
    <property type="entry name" value="Flavin_Reduct"/>
    <property type="match status" value="1"/>
</dbReference>
<feature type="domain" description="Flavin reductase like" evidence="5">
    <location>
        <begin position="20"/>
        <end position="169"/>
    </location>
</feature>
<dbReference type="RefSeq" id="WP_099089735.1">
    <property type="nucleotide sequence ID" value="NZ_CP093217.1"/>
</dbReference>
<comment type="similarity">
    <text evidence="4">Belongs to the flavoredoxin family.</text>
</comment>
<dbReference type="EMBL" id="CP093217">
    <property type="protein sequence ID" value="UQW82111.1"/>
    <property type="molecule type" value="Genomic_DNA"/>
</dbReference>
<dbReference type="InterPro" id="IPR012349">
    <property type="entry name" value="Split_barrel_FMN-bd"/>
</dbReference>
<dbReference type="PANTHER" id="PTHR33798:SF5">
    <property type="entry name" value="FLAVIN REDUCTASE LIKE DOMAIN-CONTAINING PROTEIN"/>
    <property type="match status" value="1"/>
</dbReference>
<dbReference type="Proteomes" id="UP001056588">
    <property type="component" value="Chromosome"/>
</dbReference>
<reference evidence="7" key="4">
    <citation type="submission" date="2022-03" db="EMBL/GenBank/DDBJ databases">
        <title>Complete Genome Sequence of Staphylococcus edaphicus strain CCM 8731.</title>
        <authorList>
            <person name="Rimmer C.O."/>
            <person name="Thomas J.C."/>
        </authorList>
    </citation>
    <scope>NUCLEOTIDE SEQUENCE</scope>
    <source>
        <strain evidence="7">CCM 8731</strain>
    </source>
</reference>
<name>A0A2C6U924_9STAP</name>
<keyword evidence="3" id="KW-0288">FMN</keyword>
<dbReference type="InterPro" id="IPR002563">
    <property type="entry name" value="Flavin_Rdtase-like_dom"/>
</dbReference>
<accession>A0A2C6U924</accession>
<dbReference type="GO" id="GO:0010181">
    <property type="term" value="F:FMN binding"/>
    <property type="evidence" value="ECO:0007669"/>
    <property type="project" value="InterPro"/>
</dbReference>
<evidence type="ECO:0000256" key="2">
    <source>
        <dbReference type="ARBA" id="ARBA00022630"/>
    </source>
</evidence>
<comment type="cofactor">
    <cofactor evidence="1">
        <name>FMN</name>
        <dbReference type="ChEBI" id="CHEBI:58210"/>
    </cofactor>
</comment>
<dbReference type="AlphaFoldDB" id="A0A2C6U924"/>
<evidence type="ECO:0000313" key="9">
    <source>
        <dbReference type="Proteomes" id="UP001056588"/>
    </source>
</evidence>
<organism evidence="6 8">
    <name type="scientific">Staphylococcus edaphicus</name>
    <dbReference type="NCBI Taxonomy" id="1955013"/>
    <lineage>
        <taxon>Bacteria</taxon>
        <taxon>Bacillati</taxon>
        <taxon>Bacillota</taxon>
        <taxon>Bacilli</taxon>
        <taxon>Bacillales</taxon>
        <taxon>Staphylococcaceae</taxon>
        <taxon>Staphylococcus</taxon>
    </lineage>
</organism>
<gene>
    <name evidence="6" type="ORF">BTJ66_04265</name>
    <name evidence="7" type="ORF">MNY58_03130</name>
</gene>
<evidence type="ECO:0000313" key="7">
    <source>
        <dbReference type="EMBL" id="UQW82111.1"/>
    </source>
</evidence>
<dbReference type="Proteomes" id="UP000223828">
    <property type="component" value="Unassembled WGS sequence"/>
</dbReference>
<keyword evidence="9" id="KW-1185">Reference proteome</keyword>
<reference evidence="6" key="3">
    <citation type="submission" date="2017-10" db="EMBL/GenBank/DDBJ databases">
        <authorList>
            <person name="Vrbovska V."/>
            <person name="Kovarovic V."/>
            <person name="Indrakova A."/>
        </authorList>
    </citation>
    <scope>NUCLEOTIDE SEQUENCE</scope>
    <source>
        <strain evidence="6">CCM 8730</strain>
    </source>
</reference>
<dbReference type="Gene3D" id="2.30.110.10">
    <property type="entry name" value="Electron Transport, Fmn-binding Protein, Chain A"/>
    <property type="match status" value="1"/>
</dbReference>
<dbReference type="SUPFAM" id="SSF50475">
    <property type="entry name" value="FMN-binding split barrel"/>
    <property type="match status" value="1"/>
</dbReference>
<protein>
    <submittedName>
        <fullName evidence="7">Flavin reductase family protein</fullName>
    </submittedName>
</protein>
<evidence type="ECO:0000256" key="3">
    <source>
        <dbReference type="ARBA" id="ARBA00022643"/>
    </source>
</evidence>
<reference evidence="8" key="2">
    <citation type="submission" date="2017-10" db="EMBL/GenBank/DDBJ databases">
        <title>Staphylococcus edaphicus sp. nov., isolated in Antarctica, harbouring mecC gene and genomic islands essential in adaptation to extreme environment.</title>
        <authorList>
            <person name="Pantucek R."/>
            <person name="Sedlacek I."/>
            <person name="Indrakova A."/>
            <person name="Vrbovska V."/>
            <person name="Maslanova I."/>
            <person name="Kovarovic V."/>
            <person name="Svec P."/>
            <person name="Kralova S."/>
            <person name="Kristofova L."/>
            <person name="Keklakova J."/>
            <person name="Petras P."/>
            <person name="Doskar J."/>
        </authorList>
    </citation>
    <scope>NUCLEOTIDE SEQUENCE [LARGE SCALE GENOMIC DNA]</scope>
    <source>
        <strain evidence="8">CCM 5085</strain>
    </source>
</reference>
<proteinExistence type="inferred from homology"/>
<dbReference type="Pfam" id="PF01613">
    <property type="entry name" value="Flavin_Reduct"/>
    <property type="match status" value="1"/>
</dbReference>